<evidence type="ECO:0000313" key="1">
    <source>
        <dbReference type="EMBL" id="BAL88605.1"/>
    </source>
</evidence>
<dbReference type="Proteomes" id="UP000007882">
    <property type="component" value="Chromosome"/>
</dbReference>
<proteinExistence type="predicted"/>
<dbReference type="RefSeq" id="WP_014443500.1">
    <property type="nucleotide sequence ID" value="NC_017093.1"/>
</dbReference>
<dbReference type="eggNOG" id="ENOG502Z8ZX">
    <property type="taxonomic scope" value="Bacteria"/>
</dbReference>
<sequence>MSLELDRRLAETGTRFRIFPQPRFLTKADGSPLFPEPETIVVAPSPGAVERGPADDRMFVVDAIGKLPYNQFFRPPWTGAARDPVLPGPDGHFDHLDPDTREFSAATMYATVRRVLDIWEDYFGRPIRWHFESDFARLELIPLIEWNNAQSGYGFLEFGFGRSATGTIDHSRPFCENFDVLCHEFGHSVIFAEVGVPASPLDEGIDYGGLHESSGDLAAIVASLHFHSVVDMLLDNTKGNLLTINGLDRVGELSDSRQIRIAFNAMRMSDVGDEPHDRSLPLTGAIFDTMVEVFQQDLVDKKLISDDLRNRSTNLPGTVHDLEQIQTDFTTAYAGNEAAFKESLLLARDYLGRLLATTWATLSPDFLTYHTVLRTLLDADRTLTGGVNAAIIRSCFAWREIAPVPTSMLLRQHTLASCGLDEASAPVAGAGYAAMIPAPRAVTVSHQNLRR</sequence>
<dbReference type="KEGG" id="ams:AMIS_33850"/>
<dbReference type="EMBL" id="AP012319">
    <property type="protein sequence ID" value="BAL88605.1"/>
    <property type="molecule type" value="Genomic_DNA"/>
</dbReference>
<organism evidence="1 2">
    <name type="scientific">Actinoplanes missouriensis (strain ATCC 14538 / DSM 43046 / CBS 188.64 / JCM 3121 / NBRC 102363 / NCIMB 12654 / NRRL B-3342 / UNCC 431)</name>
    <dbReference type="NCBI Taxonomy" id="512565"/>
    <lineage>
        <taxon>Bacteria</taxon>
        <taxon>Bacillati</taxon>
        <taxon>Actinomycetota</taxon>
        <taxon>Actinomycetes</taxon>
        <taxon>Micromonosporales</taxon>
        <taxon>Micromonosporaceae</taxon>
        <taxon>Actinoplanes</taxon>
    </lineage>
</organism>
<evidence type="ECO:0008006" key="3">
    <source>
        <dbReference type="Google" id="ProtNLM"/>
    </source>
</evidence>
<evidence type="ECO:0000313" key="2">
    <source>
        <dbReference type="Proteomes" id="UP000007882"/>
    </source>
</evidence>
<dbReference type="PATRIC" id="fig|512565.3.peg.3381"/>
<gene>
    <name evidence="1" type="ordered locus">AMIS_33850</name>
</gene>
<dbReference type="SUPFAM" id="SSF55486">
    <property type="entry name" value="Metalloproteases ('zincins'), catalytic domain"/>
    <property type="match status" value="1"/>
</dbReference>
<reference evidence="1 2" key="1">
    <citation type="submission" date="2012-02" db="EMBL/GenBank/DDBJ databases">
        <title>Complete genome sequence of Actinoplanes missouriensis 431 (= NBRC 102363).</title>
        <authorList>
            <person name="Ohnishi Y."/>
            <person name="Ishikawa J."/>
            <person name="Sekine M."/>
            <person name="Hosoyama A."/>
            <person name="Harada T."/>
            <person name="Narita H."/>
            <person name="Hata T."/>
            <person name="Konno Y."/>
            <person name="Tutikane K."/>
            <person name="Fujita N."/>
            <person name="Horinouchi S."/>
            <person name="Hayakawa M."/>
        </authorList>
    </citation>
    <scope>NUCLEOTIDE SEQUENCE [LARGE SCALE GENOMIC DNA]</scope>
    <source>
        <strain evidence="2">ATCC 14538 / DSM 43046 / CBS 188.64 / JCM 3121 / NBRC 102363 / NCIMB 12654 / NRRL B-3342 / UNCC 431</strain>
    </source>
</reference>
<dbReference type="AlphaFoldDB" id="I0H6G8"/>
<accession>I0H6G8</accession>
<name>I0H6G8_ACTM4</name>
<keyword evidence="2" id="KW-1185">Reference proteome</keyword>
<protein>
    <recommendedName>
        <fullName evidence="3">Peptidase M4 C-terminal domain-containing protein</fullName>
    </recommendedName>
</protein>
<dbReference type="HOGENOM" id="CLU_705719_0_0_11"/>
<dbReference type="STRING" id="512565.AMIS_33850"/>